<evidence type="ECO:0008006" key="4">
    <source>
        <dbReference type="Google" id="ProtNLM"/>
    </source>
</evidence>
<dbReference type="RefSeq" id="WP_223983587.1">
    <property type="nucleotide sequence ID" value="NZ_CAJZAG010000002.1"/>
</dbReference>
<evidence type="ECO:0000313" key="2">
    <source>
        <dbReference type="EMBL" id="CAG9167328.1"/>
    </source>
</evidence>
<dbReference type="EMBL" id="CAJZAG010000002">
    <property type="protein sequence ID" value="CAG9167328.1"/>
    <property type="molecule type" value="Genomic_DNA"/>
</dbReference>
<feature type="compositionally biased region" description="Basic and acidic residues" evidence="1">
    <location>
        <begin position="12"/>
        <end position="23"/>
    </location>
</feature>
<gene>
    <name evidence="2" type="ORF">LMG32289_01363</name>
</gene>
<evidence type="ECO:0000313" key="3">
    <source>
        <dbReference type="Proteomes" id="UP000706525"/>
    </source>
</evidence>
<name>A0ABN7Y1S5_9BURK</name>
<comment type="caution">
    <text evidence="2">The sequence shown here is derived from an EMBL/GenBank/DDBJ whole genome shotgun (WGS) entry which is preliminary data.</text>
</comment>
<protein>
    <recommendedName>
        <fullName evidence="4">Chromosome partitioning protein ParB</fullName>
    </recommendedName>
</protein>
<organism evidence="2 3">
    <name type="scientific">Cupriavidus pampae</name>
    <dbReference type="NCBI Taxonomy" id="659251"/>
    <lineage>
        <taxon>Bacteria</taxon>
        <taxon>Pseudomonadati</taxon>
        <taxon>Pseudomonadota</taxon>
        <taxon>Betaproteobacteria</taxon>
        <taxon>Burkholderiales</taxon>
        <taxon>Burkholderiaceae</taxon>
        <taxon>Cupriavidus</taxon>
    </lineage>
</organism>
<proteinExistence type="predicted"/>
<reference evidence="2 3" key="1">
    <citation type="submission" date="2021-08" db="EMBL/GenBank/DDBJ databases">
        <authorList>
            <person name="Peeters C."/>
        </authorList>
    </citation>
    <scope>NUCLEOTIDE SEQUENCE [LARGE SCALE GENOMIC DNA]</scope>
    <source>
        <strain evidence="2 3">LMG 32289</strain>
    </source>
</reference>
<dbReference type="Proteomes" id="UP000706525">
    <property type="component" value="Unassembled WGS sequence"/>
</dbReference>
<sequence>MTKPTKPAKPTKPTEADPRSQDEKLEDELDEALEDTFPASDPVSIDPRLPHAPERRKPGHARAVGQAVSQGS</sequence>
<feature type="compositionally biased region" description="Acidic residues" evidence="1">
    <location>
        <begin position="24"/>
        <end position="34"/>
    </location>
</feature>
<feature type="region of interest" description="Disordered" evidence="1">
    <location>
        <begin position="1"/>
        <end position="72"/>
    </location>
</feature>
<keyword evidence="3" id="KW-1185">Reference proteome</keyword>
<accession>A0ABN7Y1S5</accession>
<evidence type="ECO:0000256" key="1">
    <source>
        <dbReference type="SAM" id="MobiDB-lite"/>
    </source>
</evidence>